<reference evidence="5" key="1">
    <citation type="submission" date="2013-09" db="EMBL/GenBank/DDBJ databases">
        <title>Complete nucleotide sequence of Streptomyces linear plasmid pFRL6.</title>
        <authorList>
            <person name="Chen Z."/>
            <person name="Fang P."/>
            <person name="Qin Z."/>
        </authorList>
    </citation>
    <scope>NUCLEOTIDE SEQUENCE</scope>
    <source>
        <plasmid evidence="5">pFRL6</plasmid>
    </source>
</reference>
<evidence type="ECO:0000259" key="4">
    <source>
        <dbReference type="PROSITE" id="PS50173"/>
    </source>
</evidence>
<dbReference type="GO" id="GO:0006281">
    <property type="term" value="P:DNA repair"/>
    <property type="evidence" value="ECO:0007669"/>
    <property type="project" value="InterPro"/>
</dbReference>
<evidence type="ECO:0000313" key="5">
    <source>
        <dbReference type="EMBL" id="AHE40196.1"/>
    </source>
</evidence>
<comment type="similarity">
    <text evidence="1">Belongs to the DNA polymerase type-Y family.</text>
</comment>
<proteinExistence type="inferred from homology"/>
<dbReference type="Pfam" id="PF14520">
    <property type="entry name" value="HHH_5"/>
    <property type="match status" value="1"/>
</dbReference>
<dbReference type="InterPro" id="IPR050356">
    <property type="entry name" value="SulA_CellDiv_inhibitor"/>
</dbReference>
<keyword evidence="5" id="KW-0614">Plasmid</keyword>
<dbReference type="InterPro" id="IPR043128">
    <property type="entry name" value="Rev_trsase/Diguanyl_cyclase"/>
</dbReference>
<dbReference type="RefSeq" id="WP_024127460.1">
    <property type="nucleotide sequence ID" value="NC_023286.1"/>
</dbReference>
<dbReference type="InterPro" id="IPR043502">
    <property type="entry name" value="DNA/RNA_pol_sf"/>
</dbReference>
<dbReference type="SUPFAM" id="SSF56672">
    <property type="entry name" value="DNA/RNA polymerases"/>
    <property type="match status" value="1"/>
</dbReference>
<comment type="function">
    <text evidence="3">Poorly processive, error-prone DNA polymerase involved in untargeted mutagenesis. Copies undamaged DNA at stalled replication forks, which arise in vivo from mismatched or misaligned primer ends. These misaligned primers can be extended by PolIV. Exhibits no 3'-5' exonuclease (proofreading) activity. May be involved in translesional synthesis, in conjunction with the beta clamp from PolIII.</text>
</comment>
<dbReference type="PANTHER" id="PTHR35369:SF2">
    <property type="entry name" value="BLR3025 PROTEIN"/>
    <property type="match status" value="1"/>
</dbReference>
<dbReference type="PROSITE" id="PS50173">
    <property type="entry name" value="UMUC"/>
    <property type="match status" value="1"/>
</dbReference>
<dbReference type="Gene3D" id="3.30.70.270">
    <property type="match status" value="1"/>
</dbReference>
<organism evidence="5">
    <name type="scientific">Streptomyces sp. F12</name>
    <dbReference type="NCBI Taxonomy" id="1436084"/>
    <lineage>
        <taxon>Bacteria</taxon>
        <taxon>Bacillati</taxon>
        <taxon>Actinomycetota</taxon>
        <taxon>Actinomycetes</taxon>
        <taxon>Kitasatosporales</taxon>
        <taxon>Streptomycetaceae</taxon>
        <taxon>Streptomyces</taxon>
    </lineage>
</organism>
<keyword evidence="5" id="KW-0548">Nucleotidyltransferase</keyword>
<dbReference type="AlphaFoldDB" id="V9Z9T9"/>
<gene>
    <name evidence="5" type="ORF">pFRL6_109c</name>
</gene>
<dbReference type="Pfam" id="PF11799">
    <property type="entry name" value="IMS_C"/>
    <property type="match status" value="1"/>
</dbReference>
<dbReference type="SUPFAM" id="SSF100879">
    <property type="entry name" value="Lesion bypass DNA polymerase (Y-family), little finger domain"/>
    <property type="match status" value="1"/>
</dbReference>
<dbReference type="Gene3D" id="3.30.1490.100">
    <property type="entry name" value="DNA polymerase, Y-family, little finger domain"/>
    <property type="match status" value="1"/>
</dbReference>
<dbReference type="GO" id="GO:0003684">
    <property type="term" value="F:damaged DNA binding"/>
    <property type="evidence" value="ECO:0007669"/>
    <property type="project" value="InterPro"/>
</dbReference>
<dbReference type="InterPro" id="IPR001126">
    <property type="entry name" value="UmuC"/>
</dbReference>
<dbReference type="PANTHER" id="PTHR35369">
    <property type="entry name" value="BLR3025 PROTEIN-RELATED"/>
    <property type="match status" value="1"/>
</dbReference>
<keyword evidence="5" id="KW-0808">Transferase</keyword>
<protein>
    <submittedName>
        <fullName evidence="5">DNA-directed DNA polymerase</fullName>
    </submittedName>
</protein>
<geneLocation type="plasmid" evidence="5">
    <name>pFRL6</name>
</geneLocation>
<dbReference type="InterPro" id="IPR036775">
    <property type="entry name" value="DNA_pol_Y-fam_lit_finger_sf"/>
</dbReference>
<sequence length="347" mass="37448">MTPTAPLSVRRSRAIVRIHFHAQDRSQDLFEQLLAVLRDISPTVEPLPADGSAYMDLTGSLRFWNRDTAGLIAVARLRLLALYGVQSSAGAGPTRSIAAMAAAVTPPGAATIVGDSPYEVAAFLRPNPASALPGLGPKTARTLAHYGIFTVGDIADTPPATLQRILGTTFAREAQNLARGIDDRPVVSAAAPKSLTANRRLDRDQLDPDQHQRVVLALTGELGGHLRDRGEVAQAVTLTVTYADRTQTIRTRALTEPTAHTPDLAALARQLLDNLGLQRARIRAIAVRAERLRSAQDAVHQLTFDDHDEKLHRLEAVLDRARHRFRPDIIGAASTLQTANSSFIPPG</sequence>
<dbReference type="InterPro" id="IPR017961">
    <property type="entry name" value="DNA_pol_Y-fam_little_finger"/>
</dbReference>
<name>V9Z9T9_9ACTN</name>
<dbReference type="GO" id="GO:0003887">
    <property type="term" value="F:DNA-directed DNA polymerase activity"/>
    <property type="evidence" value="ECO:0007669"/>
    <property type="project" value="UniProtKB-KW"/>
</dbReference>
<evidence type="ECO:0000256" key="3">
    <source>
        <dbReference type="ARBA" id="ARBA00025589"/>
    </source>
</evidence>
<evidence type="ECO:0000256" key="1">
    <source>
        <dbReference type="ARBA" id="ARBA00010945"/>
    </source>
</evidence>
<dbReference type="EMBL" id="KF602051">
    <property type="protein sequence ID" value="AHE40196.1"/>
    <property type="molecule type" value="Genomic_DNA"/>
</dbReference>
<accession>V9Z9T9</accession>
<feature type="domain" description="UmuC" evidence="4">
    <location>
        <begin position="31"/>
        <end position="136"/>
    </location>
</feature>
<dbReference type="Gene3D" id="1.10.150.20">
    <property type="entry name" value="5' to 3' exonuclease, C-terminal subdomain"/>
    <property type="match status" value="1"/>
</dbReference>
<keyword evidence="2" id="KW-0227">DNA damage</keyword>
<keyword evidence="5" id="KW-0239">DNA-directed DNA polymerase</keyword>
<evidence type="ECO:0000256" key="2">
    <source>
        <dbReference type="ARBA" id="ARBA00022763"/>
    </source>
</evidence>